<protein>
    <submittedName>
        <fullName evidence="1">Uncharacterized protein</fullName>
    </submittedName>
</protein>
<dbReference type="Proteomes" id="UP001396334">
    <property type="component" value="Unassembled WGS sequence"/>
</dbReference>
<evidence type="ECO:0000313" key="2">
    <source>
        <dbReference type="Proteomes" id="UP001396334"/>
    </source>
</evidence>
<organism evidence="1 2">
    <name type="scientific">Hibiscus sabdariffa</name>
    <name type="common">roselle</name>
    <dbReference type="NCBI Taxonomy" id="183260"/>
    <lineage>
        <taxon>Eukaryota</taxon>
        <taxon>Viridiplantae</taxon>
        <taxon>Streptophyta</taxon>
        <taxon>Embryophyta</taxon>
        <taxon>Tracheophyta</taxon>
        <taxon>Spermatophyta</taxon>
        <taxon>Magnoliopsida</taxon>
        <taxon>eudicotyledons</taxon>
        <taxon>Gunneridae</taxon>
        <taxon>Pentapetalae</taxon>
        <taxon>rosids</taxon>
        <taxon>malvids</taxon>
        <taxon>Malvales</taxon>
        <taxon>Malvaceae</taxon>
        <taxon>Malvoideae</taxon>
        <taxon>Hibiscus</taxon>
    </lineage>
</organism>
<proteinExistence type="predicted"/>
<sequence length="145" mass="16737">MYSIVDRALYAPNIYVCIKPNGCGRWIRASIWYRAVQQRPCSSHLRYLLNRAENCCITRKGWRLLTPSCYINYTMNPHIDHPAPPSENEALGGVFVAVLAGFLYQRKKRHFKGLRLKAHMEIVFRGKMSNGREITVKKKSFSSTT</sequence>
<gene>
    <name evidence="1" type="ORF">V6N11_005979</name>
</gene>
<dbReference type="EMBL" id="JBBPBN010000021">
    <property type="protein sequence ID" value="KAK9014841.1"/>
    <property type="molecule type" value="Genomic_DNA"/>
</dbReference>
<keyword evidence="2" id="KW-1185">Reference proteome</keyword>
<comment type="caution">
    <text evidence="1">The sequence shown here is derived from an EMBL/GenBank/DDBJ whole genome shotgun (WGS) entry which is preliminary data.</text>
</comment>
<accession>A0ABR2RPV5</accession>
<evidence type="ECO:0000313" key="1">
    <source>
        <dbReference type="EMBL" id="KAK9014841.1"/>
    </source>
</evidence>
<name>A0ABR2RPV5_9ROSI</name>
<reference evidence="1 2" key="1">
    <citation type="journal article" date="2024" name="G3 (Bethesda)">
        <title>Genome assembly of Hibiscus sabdariffa L. provides insights into metabolisms of medicinal natural products.</title>
        <authorList>
            <person name="Kim T."/>
        </authorList>
    </citation>
    <scope>NUCLEOTIDE SEQUENCE [LARGE SCALE GENOMIC DNA]</scope>
    <source>
        <strain evidence="1">TK-2024</strain>
        <tissue evidence="1">Old leaves</tissue>
    </source>
</reference>